<dbReference type="OrthoDB" id="9809549at2"/>
<dbReference type="PANTHER" id="PTHR43265:SF1">
    <property type="entry name" value="ESTERASE ESTD"/>
    <property type="match status" value="1"/>
</dbReference>
<gene>
    <name evidence="3" type="ORF">FSB73_16055</name>
</gene>
<dbReference type="AlphaFoldDB" id="A0A5B8VN22"/>
<evidence type="ECO:0000313" key="4">
    <source>
        <dbReference type="Proteomes" id="UP000321291"/>
    </source>
</evidence>
<dbReference type="InterPro" id="IPR029058">
    <property type="entry name" value="AB_hydrolase_fold"/>
</dbReference>
<evidence type="ECO:0000313" key="3">
    <source>
        <dbReference type="EMBL" id="QEC72967.1"/>
    </source>
</evidence>
<dbReference type="InterPro" id="IPR024981">
    <property type="entry name" value="DUF3887"/>
</dbReference>
<dbReference type="PANTHER" id="PTHR43265">
    <property type="entry name" value="ESTERASE ESTD"/>
    <property type="match status" value="1"/>
</dbReference>
<feature type="domain" description="DUF3887" evidence="2">
    <location>
        <begin position="25"/>
        <end position="114"/>
    </location>
</feature>
<keyword evidence="3" id="KW-0378">Hydrolase</keyword>
<dbReference type="RefSeq" id="WP_146784424.1">
    <property type="nucleotide sequence ID" value="NZ_CP042434.1"/>
</dbReference>
<dbReference type="Gene3D" id="3.10.450.590">
    <property type="match status" value="1"/>
</dbReference>
<dbReference type="Pfam" id="PF12146">
    <property type="entry name" value="Hydrolase_4"/>
    <property type="match status" value="1"/>
</dbReference>
<proteinExistence type="predicted"/>
<dbReference type="SUPFAM" id="SSF53474">
    <property type="entry name" value="alpha/beta-Hydrolases"/>
    <property type="match status" value="1"/>
</dbReference>
<protein>
    <submittedName>
        <fullName evidence="3">Alpha/beta fold hydrolase</fullName>
    </submittedName>
</protein>
<name>A0A5B8VN22_9BACT</name>
<reference evidence="3 4" key="1">
    <citation type="journal article" date="2017" name="Int. J. Syst. Evol. Microbiol.">
        <title>Arachidicoccus ginsenosidivorans sp. nov., with ginsenoside-converting activity isolated from ginseng cultivating soil.</title>
        <authorList>
            <person name="Siddiqi M.Z."/>
            <person name="Aslam Z."/>
            <person name="Im W.T."/>
        </authorList>
    </citation>
    <scope>NUCLEOTIDE SEQUENCE [LARGE SCALE GENOMIC DNA]</scope>
    <source>
        <strain evidence="3 4">Gsoil 809</strain>
    </source>
</reference>
<feature type="domain" description="Serine aminopeptidase S33" evidence="1">
    <location>
        <begin position="153"/>
        <end position="392"/>
    </location>
</feature>
<dbReference type="Pfam" id="PF13026">
    <property type="entry name" value="DUF3887"/>
    <property type="match status" value="1"/>
</dbReference>
<evidence type="ECO:0000259" key="1">
    <source>
        <dbReference type="Pfam" id="PF12146"/>
    </source>
</evidence>
<dbReference type="GO" id="GO:0052689">
    <property type="term" value="F:carboxylic ester hydrolase activity"/>
    <property type="evidence" value="ECO:0007669"/>
    <property type="project" value="TreeGrafter"/>
</dbReference>
<organism evidence="3 4">
    <name type="scientific">Arachidicoccus ginsenosidivorans</name>
    <dbReference type="NCBI Taxonomy" id="496057"/>
    <lineage>
        <taxon>Bacteria</taxon>
        <taxon>Pseudomonadati</taxon>
        <taxon>Bacteroidota</taxon>
        <taxon>Chitinophagia</taxon>
        <taxon>Chitinophagales</taxon>
        <taxon>Chitinophagaceae</taxon>
        <taxon>Arachidicoccus</taxon>
    </lineage>
</organism>
<dbReference type="EMBL" id="CP042434">
    <property type="protein sequence ID" value="QEC72967.1"/>
    <property type="molecule type" value="Genomic_DNA"/>
</dbReference>
<dbReference type="InterPro" id="IPR022742">
    <property type="entry name" value="Hydrolase_4"/>
</dbReference>
<dbReference type="KEGG" id="agi:FSB73_16055"/>
<dbReference type="InterPro" id="IPR053145">
    <property type="entry name" value="AB_hydrolase_Est10"/>
</dbReference>
<sequence length="425" mass="47765">MKRNLLLAILLIPFIGLCQTPKQIAKAFVEAIFNKQYDTAISYIDSSIQNKMPPVLLGQITNSMVQKNGDFKKVVDVNQQQAGGYLNCIVNTVFEKNSELIRTVFNSNNKIIGFFLVPHRKNQETDDAPNAYNIKSGNLTLPGTLLIAKDNNQKKLVILVHGSGANDRDETLGQLKPFKDLAQGLLKAGISTYRYDKRTFVAPKSLPKNFTVDDVVTNDVLNIIHYFNNNDTFQNYKLYVIGHSLGAFMAPRIAKKAKGVVNGVVMMAGPARPIQDLILEQLTYLDSLTPSKELDEKLKEVKRQIHYMHGKAFNQNSPSDSLLSKQQASFWLSFNAYKPLEVIKSINTPFLILQGEKDYQVRMADFNLWKRATKGMSNISFKSYPGLSHLFMQSNGTPSPKDYEGEKHIPSQVINDIASWIKKNG</sequence>
<dbReference type="Proteomes" id="UP000321291">
    <property type="component" value="Chromosome"/>
</dbReference>
<dbReference type="Gene3D" id="3.40.50.1820">
    <property type="entry name" value="alpha/beta hydrolase"/>
    <property type="match status" value="1"/>
</dbReference>
<evidence type="ECO:0000259" key="2">
    <source>
        <dbReference type="Pfam" id="PF13026"/>
    </source>
</evidence>
<keyword evidence="4" id="KW-1185">Reference proteome</keyword>
<accession>A0A5B8VN22</accession>